<feature type="repeat" description="TPR" evidence="3">
    <location>
        <begin position="539"/>
        <end position="572"/>
    </location>
</feature>
<evidence type="ECO:0000313" key="4">
    <source>
        <dbReference type="EMBL" id="CAF1446112.1"/>
    </source>
</evidence>
<dbReference type="SUPFAM" id="SSF48452">
    <property type="entry name" value="TPR-like"/>
    <property type="match status" value="2"/>
</dbReference>
<reference evidence="4" key="1">
    <citation type="submission" date="2021-02" db="EMBL/GenBank/DDBJ databases">
        <authorList>
            <person name="Nowell W R."/>
        </authorList>
    </citation>
    <scope>NUCLEOTIDE SEQUENCE</scope>
</reference>
<evidence type="ECO:0000256" key="2">
    <source>
        <dbReference type="ARBA" id="ARBA00022803"/>
    </source>
</evidence>
<gene>
    <name evidence="4" type="ORF">EDS130_LOCUS39217</name>
</gene>
<dbReference type="PANTHER" id="PTHR45641">
    <property type="entry name" value="TETRATRICOPEPTIDE REPEAT PROTEIN (AFU_ORTHOLOGUE AFUA_6G03870)"/>
    <property type="match status" value="1"/>
</dbReference>
<dbReference type="SMART" id="SM00671">
    <property type="entry name" value="SEL1"/>
    <property type="match status" value="4"/>
</dbReference>
<dbReference type="OrthoDB" id="66906at2759"/>
<name>A0A815P901_ADIRI</name>
<dbReference type="EMBL" id="CAJNOJ010000431">
    <property type="protein sequence ID" value="CAF1446112.1"/>
    <property type="molecule type" value="Genomic_DNA"/>
</dbReference>
<feature type="repeat" description="TPR" evidence="3">
    <location>
        <begin position="749"/>
        <end position="782"/>
    </location>
</feature>
<dbReference type="InterPro" id="IPR011990">
    <property type="entry name" value="TPR-like_helical_dom_sf"/>
</dbReference>
<feature type="repeat" description="TPR" evidence="3">
    <location>
        <begin position="497"/>
        <end position="530"/>
    </location>
</feature>
<protein>
    <recommendedName>
        <fullName evidence="6">UDP-N-acetylglucosamine--peptide N-acetylglucosaminyltransferase SPINDLY</fullName>
    </recommendedName>
</protein>
<sequence length="888" mass="101604">MDVEMSDSKEDLKVSSILSRDTFIVKTLSSNILPLRPSTIESIVVVWLDTNADNSNDDYQNILSQLRTIVSSVHTYGDSDECIDFLTDIPTEKVFMFIANPSDKHIITSIHNIHHLDTIFVICDDALEHQQTNTDWSKVKYLPRSTTAVYETFCRVISQCEQDCIAISFIEGNEQTTNQSLDQLEPSFMYTKIFKEIFLEMEYDQQAIDKFVEFWRQHYSENELQLKTIRAFETAYCSQKTIWWYTREYFIYAGLNQALRMLESDVILNMGFFLRDLHHEIERLHQTQSSRVKNKSFTLYRGQGLSVLDFEKLTKTTGGLISFNGFLSTSKRRGVAYMMAESNASKPETVSLTLTADNDEQLCSLTDHLRKETAGTTGLHRLALLLTKVGRYDKAEELCKVLIGQTCNQKENILNYNNLAYMKTREGDLDSSLSIYKQIIECFEQSPSLDHPILAASYNNIGAVYFAKEKCAEAISAFEKALEIRQRVSCSNSIDIAQSHNNIGALYDKKGEYLQALQFYEKALDIYRQNLPANHPDLATLYNNLGHVLDNLGKYSQVLLSYQKALEIVEKSLHSKHPDFAQSYNNIGLVHHHAGQYSQALSNYEKALKLRQQIFPPNHIDIGQSYINIGGAYDRNGQYSMALSYYDEAVVIFEQNHPSKCLELATLYNNICGVLGEIGQHRNAILYQEKALKLEEKILPSNHPSLATSYNNIGLVYYNLGNCSKAHEYYKKALEIREQILPVNHPDFAQSYMNIGGVLKQMKNYSQAVLFHEKAIEILKKTVPTNYPELVNAYNNTGLVYRNMNDYTKTLSYYKEALEIGKRCLPQNHPILGKTYANMGTAYYYTKSFSEAMLYLGQALDIFEKSLPPNHPDIQSVRRNIEAIQTKH</sequence>
<dbReference type="InterPro" id="IPR006597">
    <property type="entry name" value="Sel1-like"/>
</dbReference>
<feature type="repeat" description="TPR" evidence="3">
    <location>
        <begin position="455"/>
        <end position="488"/>
    </location>
</feature>
<proteinExistence type="predicted"/>
<dbReference type="PANTHER" id="PTHR45641:SF19">
    <property type="entry name" value="NEPHROCYSTIN-3"/>
    <property type="match status" value="1"/>
</dbReference>
<dbReference type="Pfam" id="PF13424">
    <property type="entry name" value="TPR_12"/>
    <property type="match status" value="5"/>
</dbReference>
<feature type="repeat" description="TPR" evidence="3">
    <location>
        <begin position="791"/>
        <end position="824"/>
    </location>
</feature>
<feature type="repeat" description="TPR" evidence="3">
    <location>
        <begin position="581"/>
        <end position="614"/>
    </location>
</feature>
<dbReference type="Gene3D" id="1.25.40.10">
    <property type="entry name" value="Tetratricopeptide repeat domain"/>
    <property type="match status" value="4"/>
</dbReference>
<evidence type="ECO:0000256" key="1">
    <source>
        <dbReference type="ARBA" id="ARBA00022737"/>
    </source>
</evidence>
<dbReference type="Pfam" id="PF13374">
    <property type="entry name" value="TPR_10"/>
    <property type="match status" value="1"/>
</dbReference>
<dbReference type="SMART" id="SM00028">
    <property type="entry name" value="TPR"/>
    <property type="match status" value="11"/>
</dbReference>
<accession>A0A815P901</accession>
<dbReference type="AlphaFoldDB" id="A0A815P901"/>
<dbReference type="SUPFAM" id="SSF56399">
    <property type="entry name" value="ADP-ribosylation"/>
    <property type="match status" value="1"/>
</dbReference>
<dbReference type="Pfam" id="PF13176">
    <property type="entry name" value="TPR_7"/>
    <property type="match status" value="1"/>
</dbReference>
<dbReference type="PROSITE" id="PS50293">
    <property type="entry name" value="TPR_REGION"/>
    <property type="match status" value="4"/>
</dbReference>
<feature type="repeat" description="TPR" evidence="3">
    <location>
        <begin position="833"/>
        <end position="866"/>
    </location>
</feature>
<dbReference type="Gene3D" id="3.90.176.10">
    <property type="entry name" value="Toxin ADP-ribosyltransferase, Chain A, domain 1"/>
    <property type="match status" value="1"/>
</dbReference>
<evidence type="ECO:0000256" key="3">
    <source>
        <dbReference type="PROSITE-ProRule" id="PRU00339"/>
    </source>
</evidence>
<dbReference type="PROSITE" id="PS50005">
    <property type="entry name" value="TPR"/>
    <property type="match status" value="9"/>
</dbReference>
<organism evidence="4 5">
    <name type="scientific">Adineta ricciae</name>
    <name type="common">Rotifer</name>
    <dbReference type="NCBI Taxonomy" id="249248"/>
    <lineage>
        <taxon>Eukaryota</taxon>
        <taxon>Metazoa</taxon>
        <taxon>Spiralia</taxon>
        <taxon>Gnathifera</taxon>
        <taxon>Rotifera</taxon>
        <taxon>Eurotatoria</taxon>
        <taxon>Bdelloidea</taxon>
        <taxon>Adinetida</taxon>
        <taxon>Adinetidae</taxon>
        <taxon>Adineta</taxon>
    </lineage>
</organism>
<evidence type="ECO:0000313" key="5">
    <source>
        <dbReference type="Proteomes" id="UP000663852"/>
    </source>
</evidence>
<keyword evidence="1" id="KW-0677">Repeat</keyword>
<feature type="repeat" description="TPR" evidence="3">
    <location>
        <begin position="707"/>
        <end position="740"/>
    </location>
</feature>
<dbReference type="InterPro" id="IPR019734">
    <property type="entry name" value="TPR_rpt"/>
</dbReference>
<comment type="caution">
    <text evidence="4">The sequence shown here is derived from an EMBL/GenBank/DDBJ whole genome shotgun (WGS) entry which is preliminary data.</text>
</comment>
<dbReference type="Proteomes" id="UP000663852">
    <property type="component" value="Unassembled WGS sequence"/>
</dbReference>
<feature type="repeat" description="TPR" evidence="3">
    <location>
        <begin position="623"/>
        <end position="656"/>
    </location>
</feature>
<evidence type="ECO:0008006" key="6">
    <source>
        <dbReference type="Google" id="ProtNLM"/>
    </source>
</evidence>
<keyword evidence="2 3" id="KW-0802">TPR repeat</keyword>